<sequence length="566" mass="65236">MPPQSSVAIHLEPAEWVLIELLLDYRASLPYDSAQGLQIRFVGKHVRYKLLGQTWNEIEVSINMCPLQFRSELKALYFRDQEKYTKRAESLRAIPNIGIIKYPIKLMIPPYRVVYQVTIFGLDICFTDSRAAGWFNPIIFSPETGRVVTDAVTDAFNRDATIDSLAYNVVTQEIEDSTGYGLHDLKNGIIRTPIHEGIVLKKDPFCFFRLIREACTTGYRISHNMVVLMKNTSVLRCITKGKALHKFSIDNLRAEIMEIINGADPGRGLSLIHMSLLYPVIFVYPRVTPRLWQIHSPRLGYQFGRWKSNSSLVYSTVDCLLADPIHRKSNMGKYLLWIDTENLWLLAVFSHFGQLRTNIGTVKRDEGIVETIANEARAFHPETAISDLLRDCLKNMNDIHSYVEEPDFSSLKRSDIGLALRYWGITWRFQVLYAMLADIAHIAFDRESLTDVLLRYDRFLGYIFHNKLEYALFLDPILTRQDIEDMFDLRKRSCLNALVYEAVVSWQLDNPRGSRQEVIEWVSHMILTRTGPRVGSRDHTMVLDAFSGPLSRRDDTQPPPAKRIKR</sequence>
<dbReference type="RefSeq" id="XP_002843862.1">
    <property type="nucleotide sequence ID" value="XM_002843816.1"/>
</dbReference>
<accession>C5FWY6</accession>
<keyword evidence="2 4" id="KW-0808">Transferase</keyword>
<dbReference type="eggNOG" id="KOG2159">
    <property type="taxonomic scope" value="Eukaryota"/>
</dbReference>
<evidence type="ECO:0000313" key="6">
    <source>
        <dbReference type="EMBL" id="EEQ34826.1"/>
    </source>
</evidence>
<comment type="similarity">
    <text evidence="1 4">Belongs to the tRNA nucleotidyltransferase/poly(A) polymerase family.</text>
</comment>
<protein>
    <recommendedName>
        <fullName evidence="5">Poly A polymerase head domain-containing protein</fullName>
    </recommendedName>
</protein>
<dbReference type="Gene3D" id="1.10.3090.10">
    <property type="entry name" value="cca-adding enzyme, domain 2"/>
    <property type="match status" value="1"/>
</dbReference>
<dbReference type="STRING" id="554155.C5FWY6"/>
<organism evidence="6 7">
    <name type="scientific">Arthroderma otae (strain ATCC MYA-4605 / CBS 113480)</name>
    <name type="common">Microsporum canis</name>
    <dbReference type="NCBI Taxonomy" id="554155"/>
    <lineage>
        <taxon>Eukaryota</taxon>
        <taxon>Fungi</taxon>
        <taxon>Dikarya</taxon>
        <taxon>Ascomycota</taxon>
        <taxon>Pezizomycotina</taxon>
        <taxon>Eurotiomycetes</taxon>
        <taxon>Eurotiomycetidae</taxon>
        <taxon>Onygenales</taxon>
        <taxon>Arthrodermataceae</taxon>
        <taxon>Microsporum</taxon>
    </lineage>
</organism>
<dbReference type="SUPFAM" id="SSF81891">
    <property type="entry name" value="Poly A polymerase C-terminal region-like"/>
    <property type="match status" value="1"/>
</dbReference>
<dbReference type="GeneID" id="9230832"/>
<feature type="domain" description="Poly A polymerase head" evidence="5">
    <location>
        <begin position="40"/>
        <end position="191"/>
    </location>
</feature>
<evidence type="ECO:0000256" key="2">
    <source>
        <dbReference type="ARBA" id="ARBA00022679"/>
    </source>
</evidence>
<dbReference type="EMBL" id="DS995707">
    <property type="protein sequence ID" value="EEQ34826.1"/>
    <property type="molecule type" value="Genomic_DNA"/>
</dbReference>
<dbReference type="GO" id="GO:0001680">
    <property type="term" value="P:tRNA 3'-terminal CCA addition"/>
    <property type="evidence" value="ECO:0007669"/>
    <property type="project" value="TreeGrafter"/>
</dbReference>
<dbReference type="Gene3D" id="3.30.460.10">
    <property type="entry name" value="Beta Polymerase, domain 2"/>
    <property type="match status" value="1"/>
</dbReference>
<dbReference type="Proteomes" id="UP000002035">
    <property type="component" value="Unassembled WGS sequence"/>
</dbReference>
<dbReference type="HOGENOM" id="CLU_019592_2_1_1"/>
<evidence type="ECO:0000256" key="3">
    <source>
        <dbReference type="ARBA" id="ARBA00022884"/>
    </source>
</evidence>
<reference evidence="7" key="1">
    <citation type="journal article" date="2012" name="MBio">
        <title>Comparative genome analysis of Trichophyton rubrum and related dermatophytes reveals candidate genes involved in infection.</title>
        <authorList>
            <person name="Martinez D.A."/>
            <person name="Oliver B.G."/>
            <person name="Graeser Y."/>
            <person name="Goldberg J.M."/>
            <person name="Li W."/>
            <person name="Martinez-Rossi N.M."/>
            <person name="Monod M."/>
            <person name="Shelest E."/>
            <person name="Barton R.C."/>
            <person name="Birch E."/>
            <person name="Brakhage A.A."/>
            <person name="Chen Z."/>
            <person name="Gurr S.J."/>
            <person name="Heiman D."/>
            <person name="Heitman J."/>
            <person name="Kosti I."/>
            <person name="Rossi A."/>
            <person name="Saif S."/>
            <person name="Samalova M."/>
            <person name="Saunders C.W."/>
            <person name="Shea T."/>
            <person name="Summerbell R.C."/>
            <person name="Xu J."/>
            <person name="Young S."/>
            <person name="Zeng Q."/>
            <person name="Birren B.W."/>
            <person name="Cuomo C.A."/>
            <person name="White T.C."/>
        </authorList>
    </citation>
    <scope>NUCLEOTIDE SEQUENCE [LARGE SCALE GENOMIC DNA]</scope>
    <source>
        <strain evidence="7">ATCC MYA-4605 / CBS 113480</strain>
    </source>
</reference>
<dbReference type="SUPFAM" id="SSF81301">
    <property type="entry name" value="Nucleotidyltransferase"/>
    <property type="match status" value="1"/>
</dbReference>
<dbReference type="GO" id="GO:0003723">
    <property type="term" value="F:RNA binding"/>
    <property type="evidence" value="ECO:0007669"/>
    <property type="project" value="UniProtKB-KW"/>
</dbReference>
<dbReference type="GO" id="GO:0052929">
    <property type="term" value="F:ATP:3'-cytidine-cytidine-tRNA adenylyltransferase activity"/>
    <property type="evidence" value="ECO:0007669"/>
    <property type="project" value="TreeGrafter"/>
</dbReference>
<dbReference type="AlphaFoldDB" id="C5FWY6"/>
<dbReference type="PANTHER" id="PTHR13734">
    <property type="entry name" value="TRNA-NUCLEOTIDYLTRANSFERASE"/>
    <property type="match status" value="1"/>
</dbReference>
<evidence type="ECO:0000256" key="4">
    <source>
        <dbReference type="RuleBase" id="RU003953"/>
    </source>
</evidence>
<name>C5FWY6_ARTOC</name>
<dbReference type="PANTHER" id="PTHR13734:SF5">
    <property type="entry name" value="CCA TRNA NUCLEOTIDYLTRANSFERASE, MITOCHONDRIAL"/>
    <property type="match status" value="1"/>
</dbReference>
<evidence type="ECO:0000259" key="5">
    <source>
        <dbReference type="Pfam" id="PF01743"/>
    </source>
</evidence>
<evidence type="ECO:0000256" key="1">
    <source>
        <dbReference type="ARBA" id="ARBA00007265"/>
    </source>
</evidence>
<dbReference type="InterPro" id="IPR043519">
    <property type="entry name" value="NT_sf"/>
</dbReference>
<dbReference type="OMA" id="ATREDCF"/>
<keyword evidence="7" id="KW-1185">Reference proteome</keyword>
<dbReference type="OrthoDB" id="445712at2759"/>
<keyword evidence="3 4" id="KW-0694">RNA-binding</keyword>
<gene>
    <name evidence="6" type="ORF">MCYG_07645</name>
</gene>
<dbReference type="GO" id="GO:0052927">
    <property type="term" value="F:CC tRNA cytidylyltransferase activity"/>
    <property type="evidence" value="ECO:0007669"/>
    <property type="project" value="TreeGrafter"/>
</dbReference>
<evidence type="ECO:0000313" key="7">
    <source>
        <dbReference type="Proteomes" id="UP000002035"/>
    </source>
</evidence>
<dbReference type="InterPro" id="IPR002646">
    <property type="entry name" value="PolA_pol_head_dom"/>
</dbReference>
<dbReference type="VEuPathDB" id="FungiDB:MCYG_07645"/>
<proteinExistence type="inferred from homology"/>
<dbReference type="Pfam" id="PF01743">
    <property type="entry name" value="PolyA_pol"/>
    <property type="match status" value="1"/>
</dbReference>